<keyword evidence="5" id="KW-1185">Reference proteome</keyword>
<dbReference type="PANTHER" id="PTHR43767">
    <property type="entry name" value="LONG-CHAIN-FATTY-ACID--COA LIGASE"/>
    <property type="match status" value="1"/>
</dbReference>
<dbReference type="InterPro" id="IPR042099">
    <property type="entry name" value="ANL_N_sf"/>
</dbReference>
<dbReference type="InterPro" id="IPR050237">
    <property type="entry name" value="ATP-dep_AMP-bd_enzyme"/>
</dbReference>
<feature type="transmembrane region" description="Helical" evidence="2">
    <location>
        <begin position="583"/>
        <end position="604"/>
    </location>
</feature>
<feature type="region of interest" description="Disordered" evidence="1">
    <location>
        <begin position="1"/>
        <end position="21"/>
    </location>
</feature>
<dbReference type="Pfam" id="PF00501">
    <property type="entry name" value="AMP-binding"/>
    <property type="match status" value="1"/>
</dbReference>
<dbReference type="STRING" id="66430.ACS04_16320"/>
<gene>
    <name evidence="4" type="ORF">ACS04_16320</name>
</gene>
<comment type="caution">
    <text evidence="4">The sequence shown here is derived from an EMBL/GenBank/DDBJ whole genome shotgun (WGS) entry which is preliminary data.</text>
</comment>
<reference evidence="4 5" key="1">
    <citation type="submission" date="2015-06" db="EMBL/GenBank/DDBJ databases">
        <title>Recapitulation of the evolution of biosynthetic gene clusters reveals hidden chemical diversity on bacterial genomes.</title>
        <authorList>
            <person name="Cruz-Morales P."/>
            <person name="Martinez-Guerrero C."/>
            <person name="Morales-Escalante M.A."/>
            <person name="Yanez-Guerra L.A."/>
            <person name="Kopp J.F."/>
            <person name="Feldmann J."/>
            <person name="Ramos-Aboites H.E."/>
            <person name="Barona-Gomez F."/>
        </authorList>
    </citation>
    <scope>NUCLEOTIDE SEQUENCE [LARGE SCALE GENOMIC DNA]</scope>
    <source>
        <strain evidence="4 5">ATCC 31245</strain>
    </source>
</reference>
<evidence type="ECO:0000256" key="1">
    <source>
        <dbReference type="SAM" id="MobiDB-lite"/>
    </source>
</evidence>
<organism evidence="4 5">
    <name type="scientific">Streptomyces roseus</name>
    <dbReference type="NCBI Taxonomy" id="66430"/>
    <lineage>
        <taxon>Bacteria</taxon>
        <taxon>Bacillati</taxon>
        <taxon>Actinomycetota</taxon>
        <taxon>Actinomycetes</taxon>
        <taxon>Kitasatosporales</taxon>
        <taxon>Streptomycetaceae</taxon>
        <taxon>Streptomyces</taxon>
    </lineage>
</organism>
<dbReference type="InterPro" id="IPR045851">
    <property type="entry name" value="AMP-bd_C_sf"/>
</dbReference>
<evidence type="ECO:0000256" key="2">
    <source>
        <dbReference type="SAM" id="Phobius"/>
    </source>
</evidence>
<evidence type="ECO:0000259" key="3">
    <source>
        <dbReference type="Pfam" id="PF00501"/>
    </source>
</evidence>
<dbReference type="RefSeq" id="WP_048477337.1">
    <property type="nucleotide sequence ID" value="NZ_JBIRUD010000001.1"/>
</dbReference>
<proteinExistence type="predicted"/>
<dbReference type="OrthoDB" id="4320398at2"/>
<dbReference type="EMBL" id="LFML01000061">
    <property type="protein sequence ID" value="KMO96822.1"/>
    <property type="molecule type" value="Genomic_DNA"/>
</dbReference>
<name>A0A0J6XRC4_9ACTN</name>
<dbReference type="Gene3D" id="3.30.300.30">
    <property type="match status" value="1"/>
</dbReference>
<evidence type="ECO:0000313" key="5">
    <source>
        <dbReference type="Proteomes" id="UP000035932"/>
    </source>
</evidence>
<feature type="transmembrane region" description="Helical" evidence="2">
    <location>
        <begin position="543"/>
        <end position="563"/>
    </location>
</feature>
<accession>A0A0J6XRC4</accession>
<feature type="domain" description="AMP-dependent synthetase/ligase" evidence="3">
    <location>
        <begin position="30"/>
        <end position="383"/>
    </location>
</feature>
<dbReference type="Gene3D" id="3.40.50.12780">
    <property type="entry name" value="N-terminal domain of ligase-like"/>
    <property type="match status" value="1"/>
</dbReference>
<dbReference type="AlphaFoldDB" id="A0A0J6XRC4"/>
<sequence length="702" mass="74088">MTQGSPQGSTQEPGPDRSGRTTADTVLDLFEQQVRDTPRDHALIAGADSLTYGQLDARANRLAYHLIADGLPPGAVVAVGTARRTEIVIALLAALKAGGAYAVIDVESPFAGQRQLAALNPYVLLTDAAHHARLDDGSALHVIRLGAEAAETSARSTEAPTRPEPGATAAVLFTGASFPRAVPVGHARLLAAHQAWTKVVRPVAGDRHLITQSPALTPFAAGWTGVLCSGGALVVPERTPWTPEGVRRAIEAEQVGVVHTDPAGAARLLVRDTGAAGTGAAPQGGARGRRDVDPALRWLRLVTVTGDRLFLDEQDALQSSLRAGARVLNVYGPTEAAGIGTWFELSQLARPLDHPERLSLIGTPFPGCAADARDGQLRLTPPGGGDALPTGDLARLRPDGLWEFRGRRRDRITLADGALDPHELEGVIRGHPDIGAALVAEIPLDESGATRLVAHVAPPAGTRSWPHAADLPDGGQLREHLAGEVDPARLPQAVIRLRALPRNRGGQENREALPQPVLTAKQGRGAGGSGKYTPAGSGAPTPFGVVGCAIPFLIGTGLIFFILSKIFWPGSTDLSGVPSPWDFLFFVLYLFEGASFAAGLVFLFAGHALMRRHGPGRGPGKSPGLTRAAHLAVVYLLIAWWPQDNFYRLAAKHDWPLQAALVYAFNIPLMLAAVLLAFYVTRTPPSPFDFEEAGESDGASVR</sequence>
<feature type="compositionally biased region" description="Polar residues" evidence="1">
    <location>
        <begin position="1"/>
        <end position="12"/>
    </location>
</feature>
<dbReference type="SUPFAM" id="SSF56801">
    <property type="entry name" value="Acetyl-CoA synthetase-like"/>
    <property type="match status" value="1"/>
</dbReference>
<feature type="transmembrane region" description="Helical" evidence="2">
    <location>
        <begin position="624"/>
        <end position="641"/>
    </location>
</feature>
<dbReference type="PANTHER" id="PTHR43767:SF10">
    <property type="entry name" value="SURFACTIN SYNTHASE SUBUNIT 1"/>
    <property type="match status" value="1"/>
</dbReference>
<evidence type="ECO:0000313" key="4">
    <source>
        <dbReference type="EMBL" id="KMO96822.1"/>
    </source>
</evidence>
<keyword evidence="2" id="KW-0812">Transmembrane</keyword>
<feature type="transmembrane region" description="Helical" evidence="2">
    <location>
        <begin position="661"/>
        <end position="680"/>
    </location>
</feature>
<protein>
    <recommendedName>
        <fullName evidence="3">AMP-dependent synthetase/ligase domain-containing protein</fullName>
    </recommendedName>
</protein>
<keyword evidence="2" id="KW-0472">Membrane</keyword>
<dbReference type="PATRIC" id="fig|66430.4.peg.5951"/>
<keyword evidence="2" id="KW-1133">Transmembrane helix</keyword>
<dbReference type="InterPro" id="IPR000873">
    <property type="entry name" value="AMP-dep_synth/lig_dom"/>
</dbReference>
<dbReference type="Proteomes" id="UP000035932">
    <property type="component" value="Unassembled WGS sequence"/>
</dbReference>